<evidence type="ECO:0000256" key="4">
    <source>
        <dbReference type="ARBA" id="ARBA00022989"/>
    </source>
</evidence>
<evidence type="ECO:0000256" key="3">
    <source>
        <dbReference type="ARBA" id="ARBA00022692"/>
    </source>
</evidence>
<dbReference type="InterPro" id="IPR032816">
    <property type="entry name" value="VTT_dom"/>
</dbReference>
<keyword evidence="4 7" id="KW-1133">Transmembrane helix</keyword>
<comment type="caution">
    <text evidence="9">The sequence shown here is derived from an EMBL/GenBank/DDBJ whole genome shotgun (WGS) entry which is preliminary data.</text>
</comment>
<dbReference type="Pfam" id="PF09335">
    <property type="entry name" value="VTT_dom"/>
    <property type="match status" value="1"/>
</dbReference>
<proteinExistence type="predicted"/>
<evidence type="ECO:0000256" key="7">
    <source>
        <dbReference type="SAM" id="Phobius"/>
    </source>
</evidence>
<evidence type="ECO:0000256" key="1">
    <source>
        <dbReference type="ARBA" id="ARBA00004651"/>
    </source>
</evidence>
<dbReference type="EMBL" id="MFKF01000202">
    <property type="protein sequence ID" value="OGG50647.1"/>
    <property type="molecule type" value="Genomic_DNA"/>
</dbReference>
<name>A0A1F6CNI4_HANXR</name>
<evidence type="ECO:0000256" key="6">
    <source>
        <dbReference type="SAM" id="MobiDB-lite"/>
    </source>
</evidence>
<evidence type="ECO:0000256" key="2">
    <source>
        <dbReference type="ARBA" id="ARBA00022475"/>
    </source>
</evidence>
<evidence type="ECO:0000313" key="10">
    <source>
        <dbReference type="Proteomes" id="UP000178606"/>
    </source>
</evidence>
<feature type="domain" description="VTT" evidence="8">
    <location>
        <begin position="36"/>
        <end position="161"/>
    </location>
</feature>
<feature type="transmembrane region" description="Helical" evidence="7">
    <location>
        <begin position="6"/>
        <end position="29"/>
    </location>
</feature>
<evidence type="ECO:0000256" key="5">
    <source>
        <dbReference type="ARBA" id="ARBA00023136"/>
    </source>
</evidence>
<dbReference type="PANTHER" id="PTHR42709:SF6">
    <property type="entry name" value="UNDECAPRENYL PHOSPHATE TRANSPORTER A"/>
    <property type="match status" value="1"/>
</dbReference>
<dbReference type="PANTHER" id="PTHR42709">
    <property type="entry name" value="ALKALINE PHOSPHATASE LIKE PROTEIN"/>
    <property type="match status" value="1"/>
</dbReference>
<dbReference type="GO" id="GO:0005886">
    <property type="term" value="C:plasma membrane"/>
    <property type="evidence" value="ECO:0007669"/>
    <property type="project" value="UniProtKB-SubCell"/>
</dbReference>
<feature type="transmembrane region" description="Helical" evidence="7">
    <location>
        <begin position="176"/>
        <end position="197"/>
    </location>
</feature>
<evidence type="ECO:0000313" key="9">
    <source>
        <dbReference type="EMBL" id="OGG50647.1"/>
    </source>
</evidence>
<dbReference type="AlphaFoldDB" id="A0A1F6CNI4"/>
<keyword evidence="5 7" id="KW-0472">Membrane</keyword>
<feature type="transmembrane region" description="Helical" evidence="7">
    <location>
        <begin position="142"/>
        <end position="164"/>
    </location>
</feature>
<protein>
    <recommendedName>
        <fullName evidence="8">VTT domain-containing protein</fullName>
    </recommendedName>
</protein>
<feature type="transmembrane region" description="Helical" evidence="7">
    <location>
        <begin position="60"/>
        <end position="79"/>
    </location>
</feature>
<accession>A0A1F6CNI4</accession>
<gene>
    <name evidence="9" type="ORF">A3F84_07845</name>
</gene>
<comment type="subcellular location">
    <subcellularLocation>
        <location evidence="1">Cell membrane</location>
        <topology evidence="1">Multi-pass membrane protein</topology>
    </subcellularLocation>
</comment>
<dbReference type="InterPro" id="IPR051311">
    <property type="entry name" value="DedA_domain"/>
</dbReference>
<evidence type="ECO:0000259" key="8">
    <source>
        <dbReference type="Pfam" id="PF09335"/>
    </source>
</evidence>
<keyword evidence="2" id="KW-1003">Cell membrane</keyword>
<sequence length="226" mass="25083">MELLDQFVAFVSAYPPALICLVLFLGAFLENLIPPIPGDSIIIFGAYLAGRGVLNPAEAFLSTWIGSFSGCMLVYAVGYRKGRAFFVARSARVFSPERFALAERWFDRYGGKLIVFNRFLPGVRCVIGISAGISHVKPVRMALYVALGTLVWNGILVYSGILVGSNWKLILQILKTYNRVMMVLLILAAGVGAAFWYRRQRRASKGAEAEKESDHEDRRVDGRRLG</sequence>
<organism evidence="9 10">
    <name type="scientific">Handelsmanbacteria sp. (strain RIFCSPLOWO2_12_FULL_64_10)</name>
    <dbReference type="NCBI Taxonomy" id="1817868"/>
    <lineage>
        <taxon>Bacteria</taxon>
        <taxon>Candidatus Handelsmaniibacteriota</taxon>
    </lineage>
</organism>
<feature type="region of interest" description="Disordered" evidence="6">
    <location>
        <begin position="205"/>
        <end position="226"/>
    </location>
</feature>
<keyword evidence="3 7" id="KW-0812">Transmembrane</keyword>
<reference evidence="9 10" key="1">
    <citation type="journal article" date="2016" name="Nat. Commun.">
        <title>Thousands of microbial genomes shed light on interconnected biogeochemical processes in an aquifer system.</title>
        <authorList>
            <person name="Anantharaman K."/>
            <person name="Brown C.T."/>
            <person name="Hug L.A."/>
            <person name="Sharon I."/>
            <person name="Castelle C.J."/>
            <person name="Probst A.J."/>
            <person name="Thomas B.C."/>
            <person name="Singh A."/>
            <person name="Wilkins M.J."/>
            <person name="Karaoz U."/>
            <person name="Brodie E.L."/>
            <person name="Williams K.H."/>
            <person name="Hubbard S.S."/>
            <person name="Banfield J.F."/>
        </authorList>
    </citation>
    <scope>NUCLEOTIDE SEQUENCE [LARGE SCALE GENOMIC DNA]</scope>
    <source>
        <strain evidence="10">RIFCSPLOWO2_12_FULL_64_10</strain>
    </source>
</reference>
<dbReference type="Proteomes" id="UP000178606">
    <property type="component" value="Unassembled WGS sequence"/>
</dbReference>